<gene>
    <name evidence="1" type="ORF">BAU07_26440</name>
</gene>
<geneLocation type="plasmid" evidence="1 2">
    <name>unnamed1</name>
</geneLocation>
<dbReference type="AlphaFoldDB" id="A0A193GMM8"/>
<dbReference type="KEGG" id="bfz:BAU07_26440"/>
<dbReference type="RefSeq" id="WP_066665907.1">
    <property type="nucleotide sequence ID" value="NZ_CBCSCL010000020.1"/>
</dbReference>
<sequence>MDRDLALRLQERGMKNADAHNFSVRLAYLAERHTKLAVMASEGGYDQDRLDIAKEMARAHVRELLQEVNRVTIESGNFALIQDVEFGFDPRATTVNLRLASGHANRMDGSWGISVSAEMLEAIDGDALLDALNWKEDLKERLATNGQDPRWLDGILGKMQAEKITSLDDAEIERVFDQVVLSGFCIEYAKAARQCGLILDDLYPLTALDRDIEDELVVSSGEARNGLRDESGELVLYTSPSCESYVAQMPNGHIAITDGWSTDYVTIRGKGEWVRESDQLTITQDMRDFLSSVGSVEEAVEAAKKNGNRADDDAPSPM</sequence>
<proteinExistence type="predicted"/>
<reference evidence="1 2" key="1">
    <citation type="submission" date="2016-06" db="EMBL/GenBank/DDBJ databases">
        <title>Complete genome sequences of Bordetella bronchialis and Bordetella flabilis.</title>
        <authorList>
            <person name="LiPuma J.J."/>
            <person name="Spilker T."/>
        </authorList>
    </citation>
    <scope>NUCLEOTIDE SEQUENCE [LARGE SCALE GENOMIC DNA]</scope>
    <source>
        <strain evidence="1 2">AU10664</strain>
        <plasmid evidence="1 2">unnamed1</plasmid>
    </source>
</reference>
<protein>
    <submittedName>
        <fullName evidence="1">Uncharacterized protein</fullName>
    </submittedName>
</protein>
<evidence type="ECO:0000313" key="2">
    <source>
        <dbReference type="Proteomes" id="UP000091926"/>
    </source>
</evidence>
<dbReference type="EMBL" id="CP016173">
    <property type="protein sequence ID" value="ANN80863.1"/>
    <property type="molecule type" value="Genomic_DNA"/>
</dbReference>
<dbReference type="Proteomes" id="UP000091926">
    <property type="component" value="Plasmid unnamed1"/>
</dbReference>
<keyword evidence="2" id="KW-1185">Reference proteome</keyword>
<keyword evidence="1" id="KW-0614">Plasmid</keyword>
<organism evidence="1 2">
    <name type="scientific">Bordetella flabilis</name>
    <dbReference type="NCBI Taxonomy" id="463014"/>
    <lineage>
        <taxon>Bacteria</taxon>
        <taxon>Pseudomonadati</taxon>
        <taxon>Pseudomonadota</taxon>
        <taxon>Betaproteobacteria</taxon>
        <taxon>Burkholderiales</taxon>
        <taxon>Alcaligenaceae</taxon>
        <taxon>Bordetella</taxon>
    </lineage>
</organism>
<evidence type="ECO:0000313" key="1">
    <source>
        <dbReference type="EMBL" id="ANN80863.1"/>
    </source>
</evidence>
<accession>A0A193GMM8</accession>
<name>A0A193GMM8_9BORD</name>